<name>A0A7J7P3K3_9MAGN</name>
<feature type="binding site" evidence="8">
    <location>
        <position position="53"/>
    </location>
    <ligand>
        <name>Ca(2+)</name>
        <dbReference type="ChEBI" id="CHEBI:29108"/>
        <label>2</label>
    </ligand>
</feature>
<keyword evidence="3" id="KW-0575">Peroxidase</keyword>
<gene>
    <name evidence="11" type="ORF">GIB67_020219</name>
</gene>
<evidence type="ECO:0000313" key="12">
    <source>
        <dbReference type="Proteomes" id="UP000541444"/>
    </source>
</evidence>
<comment type="catalytic activity">
    <reaction evidence="1">
        <text>2 a phenolic donor + H2O2 = 2 a phenolic radical donor + 2 H2O</text>
        <dbReference type="Rhea" id="RHEA:56136"/>
        <dbReference type="ChEBI" id="CHEBI:15377"/>
        <dbReference type="ChEBI" id="CHEBI:16240"/>
        <dbReference type="ChEBI" id="CHEBI:139520"/>
        <dbReference type="ChEBI" id="CHEBI:139521"/>
        <dbReference type="EC" id="1.11.1.7"/>
    </reaction>
</comment>
<evidence type="ECO:0000256" key="7">
    <source>
        <dbReference type="ARBA" id="ARBA00023004"/>
    </source>
</evidence>
<accession>A0A7J7P3K3</accession>
<dbReference type="Proteomes" id="UP000541444">
    <property type="component" value="Unassembled WGS sequence"/>
</dbReference>
<dbReference type="InterPro" id="IPR010255">
    <property type="entry name" value="Haem_peroxidase_sf"/>
</dbReference>
<dbReference type="AlphaFoldDB" id="A0A7J7P3K3"/>
<dbReference type="EMBL" id="JACGCM010000304">
    <property type="protein sequence ID" value="KAF6174037.1"/>
    <property type="molecule type" value="Genomic_DNA"/>
</dbReference>
<dbReference type="GO" id="GO:0006979">
    <property type="term" value="P:response to oxidative stress"/>
    <property type="evidence" value="ECO:0007669"/>
    <property type="project" value="InterPro"/>
</dbReference>
<keyword evidence="12" id="KW-1185">Reference proteome</keyword>
<dbReference type="PRINTS" id="PR00461">
    <property type="entry name" value="PLPEROXIDASE"/>
</dbReference>
<dbReference type="InterPro" id="IPR002016">
    <property type="entry name" value="Haem_peroxidase"/>
</dbReference>
<reference evidence="11 12" key="1">
    <citation type="journal article" date="2020" name="IScience">
        <title>Genome Sequencing of the Endangered Kingdonia uniflora (Circaeasteraceae, Ranunculales) Reveals Potential Mechanisms of Evolutionary Specialization.</title>
        <authorList>
            <person name="Sun Y."/>
            <person name="Deng T."/>
            <person name="Zhang A."/>
            <person name="Moore M.J."/>
            <person name="Landis J.B."/>
            <person name="Lin N."/>
            <person name="Zhang H."/>
            <person name="Zhang X."/>
            <person name="Huang J."/>
            <person name="Zhang X."/>
            <person name="Sun H."/>
            <person name="Wang H."/>
        </authorList>
    </citation>
    <scope>NUCLEOTIDE SEQUENCE [LARGE SCALE GENOMIC DNA]</scope>
    <source>
        <strain evidence="11">TB1705</strain>
        <tissue evidence="11">Leaf</tissue>
    </source>
</reference>
<sequence>MVTLSRSYTISQARCTTFRKRINNDTNINTAYATTVKSNYSSTGSDDNLAPIDTTSPTAFDNSYYKNLVSSKGLLHSDQELYSNGSIDAEVTSYSMSPATFLSDFAVAS</sequence>
<keyword evidence="7" id="KW-0408">Iron</keyword>
<protein>
    <recommendedName>
        <fullName evidence="10">Plant heme peroxidase family profile domain-containing protein</fullName>
    </recommendedName>
</protein>
<evidence type="ECO:0000256" key="4">
    <source>
        <dbReference type="ARBA" id="ARBA00022617"/>
    </source>
</evidence>
<dbReference type="GO" id="GO:0140825">
    <property type="term" value="F:lactoperoxidase activity"/>
    <property type="evidence" value="ECO:0007669"/>
    <property type="project" value="UniProtKB-EC"/>
</dbReference>
<dbReference type="Pfam" id="PF00141">
    <property type="entry name" value="peroxidase"/>
    <property type="match status" value="1"/>
</dbReference>
<keyword evidence="6" id="KW-0560">Oxidoreductase</keyword>
<evidence type="ECO:0000256" key="9">
    <source>
        <dbReference type="RuleBase" id="RU004241"/>
    </source>
</evidence>
<dbReference type="GO" id="GO:0046872">
    <property type="term" value="F:metal ion binding"/>
    <property type="evidence" value="ECO:0007669"/>
    <property type="project" value="UniProtKB-KW"/>
</dbReference>
<dbReference type="PANTHER" id="PTHR31388">
    <property type="entry name" value="PEROXIDASE 72-RELATED"/>
    <property type="match status" value="1"/>
</dbReference>
<dbReference type="Gene3D" id="1.10.420.10">
    <property type="entry name" value="Peroxidase, domain 2"/>
    <property type="match status" value="1"/>
</dbReference>
<dbReference type="PANTHER" id="PTHR31388:SF247">
    <property type="entry name" value="PEROXIDASE"/>
    <property type="match status" value="1"/>
</dbReference>
<dbReference type="PROSITE" id="PS50873">
    <property type="entry name" value="PEROXIDASE_4"/>
    <property type="match status" value="1"/>
</dbReference>
<comment type="cofactor">
    <cofactor evidence="2">
        <name>heme b</name>
        <dbReference type="ChEBI" id="CHEBI:60344"/>
    </cofactor>
</comment>
<keyword evidence="4" id="KW-0349">Heme</keyword>
<evidence type="ECO:0000256" key="1">
    <source>
        <dbReference type="ARBA" id="ARBA00000189"/>
    </source>
</evidence>
<evidence type="ECO:0000256" key="2">
    <source>
        <dbReference type="ARBA" id="ARBA00001970"/>
    </source>
</evidence>
<dbReference type="GO" id="GO:0020037">
    <property type="term" value="F:heme binding"/>
    <property type="evidence" value="ECO:0007669"/>
    <property type="project" value="InterPro"/>
</dbReference>
<feature type="domain" description="Plant heme peroxidase family profile" evidence="10">
    <location>
        <begin position="1"/>
        <end position="109"/>
    </location>
</feature>
<evidence type="ECO:0000259" key="10">
    <source>
        <dbReference type="PROSITE" id="PS50873"/>
    </source>
</evidence>
<evidence type="ECO:0000313" key="11">
    <source>
        <dbReference type="EMBL" id="KAF6174037.1"/>
    </source>
</evidence>
<evidence type="ECO:0000256" key="8">
    <source>
        <dbReference type="PIRSR" id="PIRSR600823-3"/>
    </source>
</evidence>
<evidence type="ECO:0000256" key="6">
    <source>
        <dbReference type="ARBA" id="ARBA00023002"/>
    </source>
</evidence>
<evidence type="ECO:0000256" key="3">
    <source>
        <dbReference type="ARBA" id="ARBA00022559"/>
    </source>
</evidence>
<proteinExistence type="inferred from homology"/>
<comment type="similarity">
    <text evidence="9">Belongs to the peroxidase family.</text>
</comment>
<feature type="binding site" evidence="8">
    <location>
        <position position="9"/>
    </location>
    <ligand>
        <name>Ca(2+)</name>
        <dbReference type="ChEBI" id="CHEBI:29108"/>
        <label>2</label>
    </ligand>
</feature>
<comment type="cofactor">
    <cofactor evidence="8">
        <name>Ca(2+)</name>
        <dbReference type="ChEBI" id="CHEBI:29108"/>
    </cofactor>
    <text evidence="8">Binds 2 calcium ions per subunit.</text>
</comment>
<feature type="binding site" evidence="8">
    <location>
        <position position="61"/>
    </location>
    <ligand>
        <name>Ca(2+)</name>
        <dbReference type="ChEBI" id="CHEBI:29108"/>
        <label>2</label>
    </ligand>
</feature>
<organism evidence="11 12">
    <name type="scientific">Kingdonia uniflora</name>
    <dbReference type="NCBI Taxonomy" id="39325"/>
    <lineage>
        <taxon>Eukaryota</taxon>
        <taxon>Viridiplantae</taxon>
        <taxon>Streptophyta</taxon>
        <taxon>Embryophyta</taxon>
        <taxon>Tracheophyta</taxon>
        <taxon>Spermatophyta</taxon>
        <taxon>Magnoliopsida</taxon>
        <taxon>Ranunculales</taxon>
        <taxon>Circaeasteraceae</taxon>
        <taxon>Kingdonia</taxon>
    </lineage>
</organism>
<dbReference type="OrthoDB" id="2113341at2759"/>
<dbReference type="InterPro" id="IPR000823">
    <property type="entry name" value="Peroxidase_pln"/>
</dbReference>
<keyword evidence="5 8" id="KW-0479">Metal-binding</keyword>
<keyword evidence="8" id="KW-0106">Calcium</keyword>
<comment type="caution">
    <text evidence="11">The sequence shown here is derived from an EMBL/GenBank/DDBJ whole genome shotgun (WGS) entry which is preliminary data.</text>
</comment>
<dbReference type="SUPFAM" id="SSF48113">
    <property type="entry name" value="Heme-dependent peroxidases"/>
    <property type="match status" value="1"/>
</dbReference>
<evidence type="ECO:0000256" key="5">
    <source>
        <dbReference type="ARBA" id="ARBA00022723"/>
    </source>
</evidence>